<comment type="similarity">
    <text evidence="3">Belongs to the Tdpoz family.</text>
</comment>
<dbReference type="Gene3D" id="1.25.40.420">
    <property type="match status" value="1"/>
</dbReference>
<dbReference type="Proteomes" id="UP000054558">
    <property type="component" value="Unassembled WGS sequence"/>
</dbReference>
<organism evidence="7 8">
    <name type="scientific">Klebsormidium nitens</name>
    <name type="common">Green alga</name>
    <name type="synonym">Ulothrix nitens</name>
    <dbReference type="NCBI Taxonomy" id="105231"/>
    <lineage>
        <taxon>Eukaryota</taxon>
        <taxon>Viridiplantae</taxon>
        <taxon>Streptophyta</taxon>
        <taxon>Klebsormidiophyceae</taxon>
        <taxon>Klebsormidiales</taxon>
        <taxon>Klebsormidiaceae</taxon>
        <taxon>Klebsormidium</taxon>
    </lineage>
</organism>
<dbReference type="Pfam" id="PF00651">
    <property type="entry name" value="BTB"/>
    <property type="match status" value="1"/>
</dbReference>
<evidence type="ECO:0000259" key="6">
    <source>
        <dbReference type="PROSITE" id="PS50144"/>
    </source>
</evidence>
<protein>
    <submittedName>
        <fullName evidence="7">BTB/POZ/MATH-domains containing protein</fullName>
    </submittedName>
</protein>
<proteinExistence type="inferred from homology"/>
<feature type="domain" description="MATH" evidence="6">
    <location>
        <begin position="26"/>
        <end position="160"/>
    </location>
</feature>
<evidence type="ECO:0000313" key="7">
    <source>
        <dbReference type="EMBL" id="GAQ90731.1"/>
    </source>
</evidence>
<dbReference type="InterPro" id="IPR008974">
    <property type="entry name" value="TRAF-like"/>
</dbReference>
<sequence>MARPPKPEMLASSSPTCSKNVTETVNGSHHFTINGYSLAKGMGVGKYIASDMFTVGGYQWAIYFYPDGKNAEDNSMYVSVFIALASEGQDVRALFELTLVDMSGKGKHKVHSHFDRALESGPYTLKYRGSMWGYKRFFRRAALETSDYLKNDTLNLTCTVGVVVSTTQSPEKFIIPVPEPQLGMHYSQLLESGEASDLTLEVDGEQIRAHKLILCARSPVFKAQLMGPLREKSNTLQIDDVQAPIFRALLHFIYTDALPDSETSSSSSSSSSSTIMAQHLLAAADRYGLDRLRLICEAKLCEGVSVDTVATTLALAEQHHAAQLKKVCLQYAAQNLNPVMKSEGFEHLSVSCPGLQAELLRAVAGMPDGMTPDDLTSSQKGAASGSRSVWAQAADGADVNGRRVRQKT</sequence>
<dbReference type="SUPFAM" id="SSF54695">
    <property type="entry name" value="POZ domain"/>
    <property type="match status" value="1"/>
</dbReference>
<dbReference type="EMBL" id="DF237627">
    <property type="protein sequence ID" value="GAQ90731.1"/>
    <property type="molecule type" value="Genomic_DNA"/>
</dbReference>
<dbReference type="InterPro" id="IPR034090">
    <property type="entry name" value="BPM_C"/>
</dbReference>
<dbReference type="OMA" id="VNASHEF"/>
<dbReference type="PANTHER" id="PTHR26379:SF187">
    <property type="entry name" value="OS07G0655300 PROTEIN"/>
    <property type="match status" value="1"/>
</dbReference>
<gene>
    <name evidence="7" type="ORF">KFL_006780020</name>
</gene>
<dbReference type="InterPro" id="IPR002083">
    <property type="entry name" value="MATH/TRAF_dom"/>
</dbReference>
<dbReference type="CDD" id="cd00121">
    <property type="entry name" value="MATH"/>
    <property type="match status" value="1"/>
</dbReference>
<accession>A0A1Y1INJ7</accession>
<dbReference type="SUPFAM" id="SSF49599">
    <property type="entry name" value="TRAF domain-like"/>
    <property type="match status" value="1"/>
</dbReference>
<dbReference type="CDD" id="cd14736">
    <property type="entry name" value="BACK_AtBPM-like"/>
    <property type="match status" value="1"/>
</dbReference>
<dbReference type="OrthoDB" id="6359816at2759"/>
<evidence type="ECO:0000256" key="1">
    <source>
        <dbReference type="ARBA" id="ARBA00002668"/>
    </source>
</evidence>
<evidence type="ECO:0000256" key="3">
    <source>
        <dbReference type="ARBA" id="ARBA00010846"/>
    </source>
</evidence>
<dbReference type="InterPro" id="IPR011333">
    <property type="entry name" value="SKP1/BTB/POZ_sf"/>
</dbReference>
<evidence type="ECO:0000256" key="2">
    <source>
        <dbReference type="ARBA" id="ARBA00004906"/>
    </source>
</evidence>
<evidence type="ECO:0000313" key="8">
    <source>
        <dbReference type="Proteomes" id="UP000054558"/>
    </source>
</evidence>
<dbReference type="Pfam" id="PF24570">
    <property type="entry name" value="BACK_BPM_SPOP"/>
    <property type="match status" value="1"/>
</dbReference>
<dbReference type="CDD" id="cd18280">
    <property type="entry name" value="BTB_POZ_BPM_plant"/>
    <property type="match status" value="1"/>
</dbReference>
<feature type="region of interest" description="Disordered" evidence="4">
    <location>
        <begin position="366"/>
        <end position="408"/>
    </location>
</feature>
<dbReference type="PANTHER" id="PTHR26379">
    <property type="entry name" value="BTB/POZ AND MATH DOMAIN-CONTAINING PROTEIN 1"/>
    <property type="match status" value="1"/>
</dbReference>
<comment type="function">
    <text evidence="1">May act as a substrate-specific adapter of an E3 ubiquitin-protein ligase complex (CUL3-RBX1-BTB) which mediates the ubiquitination and subsequent proteasomal degradation of target proteins.</text>
</comment>
<dbReference type="SMART" id="SM00061">
    <property type="entry name" value="MATH"/>
    <property type="match status" value="1"/>
</dbReference>
<reference evidence="7 8" key="1">
    <citation type="journal article" date="2014" name="Nat. Commun.">
        <title>Klebsormidium flaccidum genome reveals primary factors for plant terrestrial adaptation.</title>
        <authorList>
            <person name="Hori K."/>
            <person name="Maruyama F."/>
            <person name="Fujisawa T."/>
            <person name="Togashi T."/>
            <person name="Yamamoto N."/>
            <person name="Seo M."/>
            <person name="Sato S."/>
            <person name="Yamada T."/>
            <person name="Mori H."/>
            <person name="Tajima N."/>
            <person name="Moriyama T."/>
            <person name="Ikeuchi M."/>
            <person name="Watanabe M."/>
            <person name="Wada H."/>
            <person name="Kobayashi K."/>
            <person name="Saito M."/>
            <person name="Masuda T."/>
            <person name="Sasaki-Sekimoto Y."/>
            <person name="Mashiguchi K."/>
            <person name="Awai K."/>
            <person name="Shimojima M."/>
            <person name="Masuda S."/>
            <person name="Iwai M."/>
            <person name="Nobusawa T."/>
            <person name="Narise T."/>
            <person name="Kondo S."/>
            <person name="Saito H."/>
            <person name="Sato R."/>
            <person name="Murakawa M."/>
            <person name="Ihara Y."/>
            <person name="Oshima-Yamada Y."/>
            <person name="Ohtaka K."/>
            <person name="Satoh M."/>
            <person name="Sonobe K."/>
            <person name="Ishii M."/>
            <person name="Ohtani R."/>
            <person name="Kanamori-Sato M."/>
            <person name="Honoki R."/>
            <person name="Miyazaki D."/>
            <person name="Mochizuki H."/>
            <person name="Umetsu J."/>
            <person name="Higashi K."/>
            <person name="Shibata D."/>
            <person name="Kamiya Y."/>
            <person name="Sato N."/>
            <person name="Nakamura Y."/>
            <person name="Tabata S."/>
            <person name="Ida S."/>
            <person name="Kurokawa K."/>
            <person name="Ohta H."/>
        </authorList>
    </citation>
    <scope>NUCLEOTIDE SEQUENCE [LARGE SCALE GENOMIC DNA]</scope>
    <source>
        <strain evidence="7 8">NIES-2285</strain>
    </source>
</reference>
<evidence type="ECO:0000259" key="5">
    <source>
        <dbReference type="PROSITE" id="PS50097"/>
    </source>
</evidence>
<dbReference type="Pfam" id="PF22486">
    <property type="entry name" value="MATH_2"/>
    <property type="match status" value="1"/>
</dbReference>
<dbReference type="InterPro" id="IPR000210">
    <property type="entry name" value="BTB/POZ_dom"/>
</dbReference>
<feature type="compositionally biased region" description="Polar residues" evidence="4">
    <location>
        <begin position="374"/>
        <end position="389"/>
    </location>
</feature>
<dbReference type="PROSITE" id="PS50097">
    <property type="entry name" value="BTB"/>
    <property type="match status" value="1"/>
</dbReference>
<dbReference type="STRING" id="105231.A0A1Y1INJ7"/>
<dbReference type="Gene3D" id="3.30.710.10">
    <property type="entry name" value="Potassium Channel Kv1.1, Chain A"/>
    <property type="match status" value="1"/>
</dbReference>
<dbReference type="InterPro" id="IPR056423">
    <property type="entry name" value="BACK_BPM_SPOP"/>
</dbReference>
<dbReference type="AlphaFoldDB" id="A0A1Y1INJ7"/>
<dbReference type="Gene3D" id="2.60.210.10">
    <property type="entry name" value="Apoptosis, Tumor Necrosis Factor Receptor Associated Protein 2, Chain A"/>
    <property type="match status" value="1"/>
</dbReference>
<feature type="domain" description="BTB" evidence="5">
    <location>
        <begin position="196"/>
        <end position="262"/>
    </location>
</feature>
<dbReference type="GO" id="GO:0016567">
    <property type="term" value="P:protein ubiquitination"/>
    <property type="evidence" value="ECO:0007669"/>
    <property type="project" value="InterPro"/>
</dbReference>
<dbReference type="SMART" id="SM00225">
    <property type="entry name" value="BTB"/>
    <property type="match status" value="1"/>
</dbReference>
<evidence type="ECO:0000256" key="4">
    <source>
        <dbReference type="SAM" id="MobiDB-lite"/>
    </source>
</evidence>
<keyword evidence="8" id="KW-1185">Reference proteome</keyword>
<dbReference type="PROSITE" id="PS50144">
    <property type="entry name" value="MATH"/>
    <property type="match status" value="1"/>
</dbReference>
<comment type="pathway">
    <text evidence="2">Protein modification; protein ubiquitination.</text>
</comment>
<name>A0A1Y1INJ7_KLENI</name>
<dbReference type="InterPro" id="IPR045005">
    <property type="entry name" value="BPM1-6"/>
</dbReference>
<dbReference type="GO" id="GO:0071472">
    <property type="term" value="P:cellular response to salt stress"/>
    <property type="evidence" value="ECO:0007669"/>
    <property type="project" value="UniProtKB-ARBA"/>
</dbReference>